<reference evidence="5 6" key="1">
    <citation type="submission" date="2021-03" db="EMBL/GenBank/DDBJ databases">
        <title>Antimicrobial resistance genes in bacteria isolated from Japanese honey, and their potential for conferring macrolide and lincosamide resistance in the American foulbrood pathogen Paenibacillus larvae.</title>
        <authorList>
            <person name="Okamoto M."/>
            <person name="Kumagai M."/>
            <person name="Kanamori H."/>
            <person name="Takamatsu D."/>
        </authorList>
    </citation>
    <scope>NUCLEOTIDE SEQUENCE [LARGE SCALE GENOMIC DNA]</scope>
    <source>
        <strain evidence="5 6">J21TS3</strain>
    </source>
</reference>
<dbReference type="Pfam" id="PF19581">
    <property type="entry name" value="Glyoxalase_7"/>
    <property type="match status" value="1"/>
</dbReference>
<organism evidence="5 6">
    <name type="scientific">Paenibacillus cookii</name>
    <dbReference type="NCBI Taxonomy" id="157839"/>
    <lineage>
        <taxon>Bacteria</taxon>
        <taxon>Bacillati</taxon>
        <taxon>Bacillota</taxon>
        <taxon>Bacilli</taxon>
        <taxon>Bacillales</taxon>
        <taxon>Paenibacillaceae</taxon>
        <taxon>Paenibacillus</taxon>
    </lineage>
</organism>
<dbReference type="InterPro" id="IPR037523">
    <property type="entry name" value="VOC_core"/>
</dbReference>
<dbReference type="CDD" id="cd08349">
    <property type="entry name" value="BLMA_like"/>
    <property type="match status" value="1"/>
</dbReference>
<comment type="similarity">
    <text evidence="1">Belongs to the bleomycin resistance protein family.</text>
</comment>
<dbReference type="Gene3D" id="3.10.180.10">
    <property type="entry name" value="2,3-Dihydroxybiphenyl 1,2-Dioxygenase, domain 1"/>
    <property type="match status" value="1"/>
</dbReference>
<dbReference type="InterPro" id="IPR000335">
    <property type="entry name" value="Bleomycin-R"/>
</dbReference>
<accession>A0ABQ4M0E5</accession>
<dbReference type="SUPFAM" id="SSF54593">
    <property type="entry name" value="Glyoxalase/Bleomycin resistance protein/Dihydroxybiphenyl dioxygenase"/>
    <property type="match status" value="1"/>
</dbReference>
<dbReference type="InterPro" id="IPR029068">
    <property type="entry name" value="Glyas_Bleomycin-R_OHBP_Dase"/>
</dbReference>
<dbReference type="EMBL" id="BORW01000024">
    <property type="protein sequence ID" value="GIO69009.1"/>
    <property type="molecule type" value="Genomic_DNA"/>
</dbReference>
<feature type="domain" description="VOC" evidence="4">
    <location>
        <begin position="3"/>
        <end position="119"/>
    </location>
</feature>
<evidence type="ECO:0000256" key="1">
    <source>
        <dbReference type="ARBA" id="ARBA00011051"/>
    </source>
</evidence>
<protein>
    <recommendedName>
        <fullName evidence="2">Bleomycin resistance protein</fullName>
    </recommendedName>
</protein>
<proteinExistence type="inferred from homology"/>
<evidence type="ECO:0000259" key="4">
    <source>
        <dbReference type="PROSITE" id="PS51819"/>
    </source>
</evidence>
<keyword evidence="3" id="KW-0046">Antibiotic resistance</keyword>
<name>A0ABQ4M0E5_9BACL</name>
<dbReference type="PROSITE" id="PS51819">
    <property type="entry name" value="VOC"/>
    <property type="match status" value="1"/>
</dbReference>
<keyword evidence="6" id="KW-1185">Reference proteome</keyword>
<gene>
    <name evidence="5" type="ORF">J21TS3_38300</name>
</gene>
<evidence type="ECO:0000313" key="5">
    <source>
        <dbReference type="EMBL" id="GIO69009.1"/>
    </source>
</evidence>
<dbReference type="RefSeq" id="WP_212951627.1">
    <property type="nucleotide sequence ID" value="NZ_BORW01000024.1"/>
</dbReference>
<comment type="caution">
    <text evidence="5">The sequence shown here is derived from an EMBL/GenBank/DDBJ whole genome shotgun (WGS) entry which is preliminary data.</text>
</comment>
<evidence type="ECO:0000313" key="6">
    <source>
        <dbReference type="Proteomes" id="UP000680638"/>
    </source>
</evidence>
<evidence type="ECO:0000256" key="2">
    <source>
        <dbReference type="ARBA" id="ARBA00021572"/>
    </source>
</evidence>
<sequence>MQAQGIIPILRIFDERKAKEFYIDYLGFKLDWGHRFEPNLPLYAQISLHQATIHLSEHYGDCSPGAAIRVEMKGIEAFQRQLIGKQYRYSRPGLEKTPWQTLECCVIDPFGNKIAFYEPAEPRIAGIQEPS</sequence>
<evidence type="ECO:0000256" key="3">
    <source>
        <dbReference type="ARBA" id="ARBA00023251"/>
    </source>
</evidence>
<dbReference type="Proteomes" id="UP000680638">
    <property type="component" value="Unassembled WGS sequence"/>
</dbReference>